<dbReference type="OrthoDB" id="9763552at2"/>
<comment type="similarity">
    <text evidence="1">Belongs to the sulfatase family.</text>
</comment>
<evidence type="ECO:0000256" key="2">
    <source>
        <dbReference type="ARBA" id="ARBA00022801"/>
    </source>
</evidence>
<name>A0A495ECD9_9FLAO</name>
<keyword evidence="3" id="KW-0732">Signal</keyword>
<accession>A0A495ECD9</accession>
<evidence type="ECO:0000313" key="6">
    <source>
        <dbReference type="Proteomes" id="UP000269412"/>
    </source>
</evidence>
<feature type="signal peptide" evidence="3">
    <location>
        <begin position="1"/>
        <end position="20"/>
    </location>
</feature>
<keyword evidence="2" id="KW-0378">Hydrolase</keyword>
<evidence type="ECO:0000259" key="4">
    <source>
        <dbReference type="Pfam" id="PF16347"/>
    </source>
</evidence>
<dbReference type="EMBL" id="RBIQ01000007">
    <property type="protein sequence ID" value="RKR14361.1"/>
    <property type="molecule type" value="Genomic_DNA"/>
</dbReference>
<evidence type="ECO:0000313" key="5">
    <source>
        <dbReference type="EMBL" id="RKR14361.1"/>
    </source>
</evidence>
<evidence type="ECO:0000256" key="1">
    <source>
        <dbReference type="ARBA" id="ARBA00008779"/>
    </source>
</evidence>
<dbReference type="RefSeq" id="WP_121063506.1">
    <property type="nucleotide sequence ID" value="NZ_RBIQ01000007.1"/>
</dbReference>
<dbReference type="Proteomes" id="UP000269412">
    <property type="component" value="Unassembled WGS sequence"/>
</dbReference>
<dbReference type="GO" id="GO:0016787">
    <property type="term" value="F:hydrolase activity"/>
    <property type="evidence" value="ECO:0007669"/>
    <property type="project" value="UniProtKB-KW"/>
</dbReference>
<comment type="caution">
    <text evidence="5">The sequence shown here is derived from an EMBL/GenBank/DDBJ whole genome shotgun (WGS) entry which is preliminary data.</text>
</comment>
<dbReference type="PANTHER" id="PTHR43108:SF6">
    <property type="entry name" value="N-SULPHOGLUCOSAMINE SULPHOHYDROLASE"/>
    <property type="match status" value="1"/>
</dbReference>
<dbReference type="PANTHER" id="PTHR43108">
    <property type="entry name" value="N-ACETYLGLUCOSAMINE-6-SULFATASE FAMILY MEMBER"/>
    <property type="match status" value="1"/>
</dbReference>
<reference evidence="5 6" key="1">
    <citation type="submission" date="2018-10" db="EMBL/GenBank/DDBJ databases">
        <title>Genomic Encyclopedia of Archaeal and Bacterial Type Strains, Phase II (KMG-II): from individual species to whole genera.</title>
        <authorList>
            <person name="Goeker M."/>
        </authorList>
    </citation>
    <scope>NUCLEOTIDE SEQUENCE [LARGE SCALE GENOMIC DNA]</scope>
    <source>
        <strain evidence="5 6">DSM 25230</strain>
    </source>
</reference>
<dbReference type="PROSITE" id="PS00523">
    <property type="entry name" value="SULFATASE_1"/>
    <property type="match status" value="1"/>
</dbReference>
<keyword evidence="6" id="KW-1185">Reference proteome</keyword>
<dbReference type="SUPFAM" id="SSF53649">
    <property type="entry name" value="Alkaline phosphatase-like"/>
    <property type="match status" value="1"/>
</dbReference>
<evidence type="ECO:0000256" key="3">
    <source>
        <dbReference type="SAM" id="SignalP"/>
    </source>
</evidence>
<dbReference type="AlphaFoldDB" id="A0A495ECD9"/>
<gene>
    <name evidence="5" type="ORF">CLV91_0436</name>
</gene>
<feature type="domain" description="N-sulphoglucosamine sulphohydrolase C-terminal" evidence="4">
    <location>
        <begin position="333"/>
        <end position="487"/>
    </location>
</feature>
<dbReference type="CDD" id="cd16031">
    <property type="entry name" value="G6S_like"/>
    <property type="match status" value="1"/>
</dbReference>
<feature type="chain" id="PRO_5019753261" evidence="3">
    <location>
        <begin position="21"/>
        <end position="492"/>
    </location>
</feature>
<dbReference type="Gene3D" id="3.40.720.10">
    <property type="entry name" value="Alkaline Phosphatase, subunit A"/>
    <property type="match status" value="1"/>
</dbReference>
<organism evidence="5 6">
    <name type="scientific">Maribacter vaceletii</name>
    <dbReference type="NCBI Taxonomy" id="1206816"/>
    <lineage>
        <taxon>Bacteria</taxon>
        <taxon>Pseudomonadati</taxon>
        <taxon>Bacteroidota</taxon>
        <taxon>Flavobacteriia</taxon>
        <taxon>Flavobacteriales</taxon>
        <taxon>Flavobacteriaceae</taxon>
        <taxon>Maribacter</taxon>
    </lineage>
</organism>
<proteinExistence type="inferred from homology"/>
<sequence length="492" mass="57403">MKKAQIIWTLLLLLPLSILAQETKPNIVWIFSDDHSYQTIGAYGGRLQHLNPTPNIDKLAEQGMRFERSYVENSICAPSRAALLTGKMSHLHGKTINRKEAIFNHDQQQFQKILQQNGYQTAMIGKIHLDGKMQGFNYWEVLPGQGKYYNPQFITEEGETNYKDRYVTEVITERALNWLEKERDKSKPFMVMVHHKAPHRNWDPAKQHMELYEDIKIPEPDNLFDDYSTRATPAHNQELDIATSMNLDRDLKASGKLYAKDPRFTKRYKKIASGELKGKELTRWKYQNYMKDYLRCIKSVDESVGQVVKSLKEQGLDKNTIVIYSSDQGFYMGEHGWFDKRMMYEESFRTPLIVKWPGKIKAGSVNTDLVQNIDFAETFLDIAGAPIPNDMQGKSLVPLLEGETPKDWRKSLYYHYYEYPGAHAVRRHEGVATKRYKLIRFYGPGVLNNEEWEFYDLEKDPSEMNNMYSNTSNTVSKLKKELSKLRKEYKVE</sequence>
<dbReference type="Pfam" id="PF16347">
    <property type="entry name" value="SGSH_C"/>
    <property type="match status" value="1"/>
</dbReference>
<dbReference type="InterPro" id="IPR024607">
    <property type="entry name" value="Sulfatase_CS"/>
</dbReference>
<dbReference type="InterPro" id="IPR032506">
    <property type="entry name" value="SGSH_C"/>
</dbReference>
<protein>
    <submittedName>
        <fullName evidence="5">Arylsulfatase A-like enzyme</fullName>
    </submittedName>
</protein>
<dbReference type="InterPro" id="IPR017850">
    <property type="entry name" value="Alkaline_phosphatase_core_sf"/>
</dbReference>